<dbReference type="AlphaFoldDB" id="A0A382FA73"/>
<proteinExistence type="predicted"/>
<gene>
    <name evidence="1" type="ORF">METZ01_LOCUS212413</name>
</gene>
<sequence length="271" mass="30659">MIEFKKLFIITITLLFYISMVFPQGDPPYWGTIFIDGDIITGNDPSTFISAPYTGQGMRTMFDRRVNNWITVNAYLFNATFDDSLSCEIQVNPEFGSSENALIEAETYGVEIGRLPTCLRNDVETVWIHLGTEPFGGGNNNLLIHTGMAADYISDGILEETLIHEASHTSLDAYHASSTGWLNAQSLDNNFISNYAQDNPDREDIAESFLVYLAVQYRSDRISQETSQTITQTIPNRIEYFNDQSFNMYPVEAILSTDRDVIPLQYVLHQN</sequence>
<dbReference type="EMBL" id="UINC01048700">
    <property type="protein sequence ID" value="SVB59559.1"/>
    <property type="molecule type" value="Genomic_DNA"/>
</dbReference>
<name>A0A382FA73_9ZZZZ</name>
<reference evidence="1" key="1">
    <citation type="submission" date="2018-05" db="EMBL/GenBank/DDBJ databases">
        <authorList>
            <person name="Lanie J.A."/>
            <person name="Ng W.-L."/>
            <person name="Kazmierczak K.M."/>
            <person name="Andrzejewski T.M."/>
            <person name="Davidsen T.M."/>
            <person name="Wayne K.J."/>
            <person name="Tettelin H."/>
            <person name="Glass J.I."/>
            <person name="Rusch D."/>
            <person name="Podicherti R."/>
            <person name="Tsui H.-C.T."/>
            <person name="Winkler M.E."/>
        </authorList>
    </citation>
    <scope>NUCLEOTIDE SEQUENCE</scope>
</reference>
<protein>
    <submittedName>
        <fullName evidence="1">Uncharacterized protein</fullName>
    </submittedName>
</protein>
<evidence type="ECO:0000313" key="1">
    <source>
        <dbReference type="EMBL" id="SVB59559.1"/>
    </source>
</evidence>
<accession>A0A382FA73</accession>
<feature type="non-terminal residue" evidence="1">
    <location>
        <position position="271"/>
    </location>
</feature>
<organism evidence="1">
    <name type="scientific">marine metagenome</name>
    <dbReference type="NCBI Taxonomy" id="408172"/>
    <lineage>
        <taxon>unclassified sequences</taxon>
        <taxon>metagenomes</taxon>
        <taxon>ecological metagenomes</taxon>
    </lineage>
</organism>